<dbReference type="GO" id="GO:0003677">
    <property type="term" value="F:DNA binding"/>
    <property type="evidence" value="ECO:0007669"/>
    <property type="project" value="InterPro"/>
</dbReference>
<dbReference type="EMBL" id="JAJOMB010000018">
    <property type="protein sequence ID" value="MCD5314868.1"/>
    <property type="molecule type" value="Genomic_DNA"/>
</dbReference>
<gene>
    <name evidence="2" type="ORF">LR394_28595</name>
</gene>
<dbReference type="GO" id="GO:0004803">
    <property type="term" value="F:transposase activity"/>
    <property type="evidence" value="ECO:0007669"/>
    <property type="project" value="InterPro"/>
</dbReference>
<feature type="domain" description="Transposase IS4-like" evidence="1">
    <location>
        <begin position="11"/>
        <end position="70"/>
    </location>
</feature>
<evidence type="ECO:0000313" key="2">
    <source>
        <dbReference type="EMBL" id="MCD5314868.1"/>
    </source>
</evidence>
<dbReference type="AlphaFoldDB" id="A0A9X1NKN7"/>
<evidence type="ECO:0000259" key="1">
    <source>
        <dbReference type="Pfam" id="PF01609"/>
    </source>
</evidence>
<dbReference type="PANTHER" id="PTHR30007">
    <property type="entry name" value="PHP DOMAIN PROTEIN"/>
    <property type="match status" value="1"/>
</dbReference>
<dbReference type="Proteomes" id="UP001138997">
    <property type="component" value="Unassembled WGS sequence"/>
</dbReference>
<sequence>MKSAEAGEAIGYDAGKRVRGRKRHVLIDTCGLLLKAVVHTASLQDRHGAKRVLANIHAVFPLLGLVWADGVCVNSVDSSLIGWAQRSERIEIVAVPS</sequence>
<proteinExistence type="predicted"/>
<organism evidence="2 3">
    <name type="scientific">Kineosporia babensis</name>
    <dbReference type="NCBI Taxonomy" id="499548"/>
    <lineage>
        <taxon>Bacteria</taxon>
        <taxon>Bacillati</taxon>
        <taxon>Actinomycetota</taxon>
        <taxon>Actinomycetes</taxon>
        <taxon>Kineosporiales</taxon>
        <taxon>Kineosporiaceae</taxon>
        <taxon>Kineosporia</taxon>
    </lineage>
</organism>
<dbReference type="GO" id="GO:0006313">
    <property type="term" value="P:DNA transposition"/>
    <property type="evidence" value="ECO:0007669"/>
    <property type="project" value="InterPro"/>
</dbReference>
<reference evidence="2" key="1">
    <citation type="submission" date="2021-11" db="EMBL/GenBank/DDBJ databases">
        <title>Streptomyces corallinus and Kineosporia corallina sp. nov., two new coral-derived marine actinobacteria.</title>
        <authorList>
            <person name="Buangrab K."/>
            <person name="Sutthacheep M."/>
            <person name="Yeemin T."/>
            <person name="Harunari E."/>
            <person name="Igarashi Y."/>
            <person name="Sripreechasak P."/>
            <person name="Kanchanasin P."/>
            <person name="Tanasupawat S."/>
            <person name="Phongsopitanun W."/>
        </authorList>
    </citation>
    <scope>NUCLEOTIDE SEQUENCE</scope>
    <source>
        <strain evidence="2">JCM 31032</strain>
    </source>
</reference>
<accession>A0A9X1NKN7</accession>
<name>A0A9X1NKN7_9ACTN</name>
<dbReference type="InterPro" id="IPR002559">
    <property type="entry name" value="Transposase_11"/>
</dbReference>
<evidence type="ECO:0000313" key="3">
    <source>
        <dbReference type="Proteomes" id="UP001138997"/>
    </source>
</evidence>
<comment type="caution">
    <text evidence="2">The sequence shown here is derived from an EMBL/GenBank/DDBJ whole genome shotgun (WGS) entry which is preliminary data.</text>
</comment>
<dbReference type="Pfam" id="PF01609">
    <property type="entry name" value="DDE_Tnp_1"/>
    <property type="match status" value="1"/>
</dbReference>
<dbReference type="PANTHER" id="PTHR30007:SF0">
    <property type="entry name" value="TRANSPOSASE"/>
    <property type="match status" value="1"/>
</dbReference>
<protein>
    <submittedName>
        <fullName evidence="2">Transposase</fullName>
    </submittedName>
</protein>
<keyword evidence="3" id="KW-1185">Reference proteome</keyword>